<keyword evidence="1 3" id="KW-0489">Methyltransferase</keyword>
<dbReference type="SUPFAM" id="SSF53335">
    <property type="entry name" value="S-adenosyl-L-methionine-dependent methyltransferases"/>
    <property type="match status" value="1"/>
</dbReference>
<dbReference type="InterPro" id="IPR007213">
    <property type="entry name" value="Ppm1/Ppm2/Tcmp"/>
</dbReference>
<dbReference type="GO" id="GO:0008168">
    <property type="term" value="F:methyltransferase activity"/>
    <property type="evidence" value="ECO:0007669"/>
    <property type="project" value="UniProtKB-KW"/>
</dbReference>
<gene>
    <name evidence="3" type="ORF">BJ122_11312</name>
</gene>
<evidence type="ECO:0000313" key="3">
    <source>
        <dbReference type="EMBL" id="PYF02228.1"/>
    </source>
</evidence>
<comment type="caution">
    <text evidence="3">The sequence shown here is derived from an EMBL/GenBank/DDBJ whole genome shotgun (WGS) entry which is preliminary data.</text>
</comment>
<sequence>MTDRQSPNNNFALTGVAETLLWPLWTRTTEARKLNGFFDDPIGIALIDHLDYDFAKFGRPNGWHAVRSKFSDNLIRRFLAAHPHGTVVALGEGLETQFWRTDNGSVHWISVDLPDAIAVRRRFLPPEPRNSLIACSALDAAWMDAVSAAEPVFVSAAGLLMYFTRPEVEGLLRAIAERLPNAELFCDLIPPWLSRRTLKGLYTTRRYRTPAMPFGLGIDDIPVFLAGAGGFVVLQSVTYPQAFPEWSPVGAAAMRIPWLRRHAPSLVHAHLRPNEAAT</sequence>
<dbReference type="OrthoDB" id="9800233at2"/>
<evidence type="ECO:0000256" key="1">
    <source>
        <dbReference type="ARBA" id="ARBA00022603"/>
    </source>
</evidence>
<dbReference type="EMBL" id="QJTI01000013">
    <property type="protein sequence ID" value="PYF02228.1"/>
    <property type="molecule type" value="Genomic_DNA"/>
</dbReference>
<protein>
    <submittedName>
        <fullName evidence="3">O-methyltransferase involved in polyketide biosynthesis</fullName>
    </submittedName>
</protein>
<dbReference type="RefSeq" id="WP_110781177.1">
    <property type="nucleotide sequence ID" value="NZ_QJTI01000013.1"/>
</dbReference>
<keyword evidence="2 3" id="KW-0808">Transferase</keyword>
<evidence type="ECO:0000313" key="4">
    <source>
        <dbReference type="Proteomes" id="UP000248148"/>
    </source>
</evidence>
<organism evidence="3 4">
    <name type="scientific">Rhodopseudomonas faecalis</name>
    <dbReference type="NCBI Taxonomy" id="99655"/>
    <lineage>
        <taxon>Bacteria</taxon>
        <taxon>Pseudomonadati</taxon>
        <taxon>Pseudomonadota</taxon>
        <taxon>Alphaproteobacteria</taxon>
        <taxon>Hyphomicrobiales</taxon>
        <taxon>Nitrobacteraceae</taxon>
        <taxon>Rhodopseudomonas</taxon>
    </lineage>
</organism>
<reference evidence="3 4" key="1">
    <citation type="submission" date="2018-06" db="EMBL/GenBank/DDBJ databases">
        <title>Genomic Encyclopedia of Archaeal and Bacterial Type Strains, Phase II (KMG-II): from individual species to whole genera.</title>
        <authorList>
            <person name="Goeker M."/>
        </authorList>
    </citation>
    <scope>NUCLEOTIDE SEQUENCE [LARGE SCALE GENOMIC DNA]</scope>
    <source>
        <strain evidence="3 4">JCM 11668</strain>
    </source>
</reference>
<keyword evidence="4" id="KW-1185">Reference proteome</keyword>
<accession>A0A318TGF4</accession>
<name>A0A318TGF4_9BRAD</name>
<proteinExistence type="predicted"/>
<dbReference type="Gene3D" id="3.40.50.150">
    <property type="entry name" value="Vaccinia Virus protein VP39"/>
    <property type="match status" value="1"/>
</dbReference>
<dbReference type="Pfam" id="PF04072">
    <property type="entry name" value="LCM"/>
    <property type="match status" value="1"/>
</dbReference>
<dbReference type="InterPro" id="IPR029063">
    <property type="entry name" value="SAM-dependent_MTases_sf"/>
</dbReference>
<dbReference type="AlphaFoldDB" id="A0A318TGF4"/>
<dbReference type="PANTHER" id="PTHR43619:SF2">
    <property type="entry name" value="S-ADENOSYL-L-METHIONINE-DEPENDENT METHYLTRANSFERASES SUPERFAMILY PROTEIN"/>
    <property type="match status" value="1"/>
</dbReference>
<dbReference type="GO" id="GO:0032259">
    <property type="term" value="P:methylation"/>
    <property type="evidence" value="ECO:0007669"/>
    <property type="project" value="UniProtKB-KW"/>
</dbReference>
<dbReference type="Proteomes" id="UP000248148">
    <property type="component" value="Unassembled WGS sequence"/>
</dbReference>
<dbReference type="PANTHER" id="PTHR43619">
    <property type="entry name" value="S-ADENOSYL-L-METHIONINE-DEPENDENT METHYLTRANSFERASE YKTD-RELATED"/>
    <property type="match status" value="1"/>
</dbReference>
<evidence type="ECO:0000256" key="2">
    <source>
        <dbReference type="ARBA" id="ARBA00022679"/>
    </source>
</evidence>